<evidence type="ECO:0000313" key="1">
    <source>
        <dbReference type="EMBL" id="QJE02312.1"/>
    </source>
</evidence>
<protein>
    <submittedName>
        <fullName evidence="1">Uncharacterized protein</fullName>
    </submittedName>
</protein>
<gene>
    <name evidence="1" type="ORF">HH212_21695</name>
</gene>
<accession>A0A7Z2VZK6</accession>
<organism evidence="1 2">
    <name type="scientific">Massilia forsythiae</name>
    <dbReference type="NCBI Taxonomy" id="2728020"/>
    <lineage>
        <taxon>Bacteria</taxon>
        <taxon>Pseudomonadati</taxon>
        <taxon>Pseudomonadota</taxon>
        <taxon>Betaproteobacteria</taxon>
        <taxon>Burkholderiales</taxon>
        <taxon>Oxalobacteraceae</taxon>
        <taxon>Telluria group</taxon>
        <taxon>Massilia</taxon>
    </lineage>
</organism>
<sequence>MVFTLLFAAACALVGLVLFNSGMLANAKTRLQNAGDAGAYSAAVLQARDHNFSAYLNRATVANQVAVVQLASLKSYLEDAAHTHRRMGETALSLESSTIPADKPLWETAHGLPIESVAAAYADAAGPAVEGLDRLVRAFEAAQDAHHVATALDMTVLADEVVRRNDPSARLTGSAFSLGTTAFEVERWSASTTAHRANDDSPEADRFADVVVSEDSTDPFTRNRLSAPLPGWGPATSVKACRALPNYLSSWTVFGFTHAGGSILAQDKKRWLALDATWGTGVQSCTFLVPCLPAGLCPWTDVTPLVDGNFGRGDSGGAVVGRNGGYDGRTGYRNNPASTAGYGAALSNPLTLLPAQVRYHGTGPGATLDAGGGLQDWYRDVADPTSAMRSGQGAQQNGGAVAVTIEVERTGAGIRTADKFMASAGSLRLDPTLKGGTMRALSSAHAYFYRSNTDAGFTRVGWARADGKTELANLFNPYWQSRLVDRTPQERTTSWSAQ</sequence>
<keyword evidence="2" id="KW-1185">Reference proteome</keyword>
<proteinExistence type="predicted"/>
<dbReference type="KEGG" id="mfy:HH212_21695"/>
<evidence type="ECO:0000313" key="2">
    <source>
        <dbReference type="Proteomes" id="UP000502415"/>
    </source>
</evidence>
<dbReference type="RefSeq" id="WP_170204399.1">
    <property type="nucleotide sequence ID" value="NZ_CP051685.1"/>
</dbReference>
<dbReference type="AlphaFoldDB" id="A0A7Z2VZK6"/>
<dbReference type="EMBL" id="CP051685">
    <property type="protein sequence ID" value="QJE02312.1"/>
    <property type="molecule type" value="Genomic_DNA"/>
</dbReference>
<name>A0A7Z2VZK6_9BURK</name>
<dbReference type="Proteomes" id="UP000502415">
    <property type="component" value="Chromosome"/>
</dbReference>
<reference evidence="1 2" key="1">
    <citation type="submission" date="2020-04" db="EMBL/GenBank/DDBJ databases">
        <title>Genome sequencing of novel species.</title>
        <authorList>
            <person name="Heo J."/>
            <person name="Kim S.-J."/>
            <person name="Kim J.-S."/>
            <person name="Hong S.-B."/>
            <person name="Kwon S.-W."/>
        </authorList>
    </citation>
    <scope>NUCLEOTIDE SEQUENCE [LARGE SCALE GENOMIC DNA]</scope>
    <source>
        <strain evidence="1 2">GN2-R2</strain>
    </source>
</reference>